<evidence type="ECO:0000313" key="9">
    <source>
        <dbReference type="Proteomes" id="UP001174694"/>
    </source>
</evidence>
<feature type="compositionally biased region" description="Polar residues" evidence="6">
    <location>
        <begin position="50"/>
        <end position="65"/>
    </location>
</feature>
<comment type="caution">
    <text evidence="8">The sequence shown here is derived from an EMBL/GenBank/DDBJ whole genome shotgun (WGS) entry which is preliminary data.</text>
</comment>
<dbReference type="Gene3D" id="3.30.160.60">
    <property type="entry name" value="Classic Zinc Finger"/>
    <property type="match status" value="5"/>
</dbReference>
<dbReference type="PANTHER" id="PTHR19818">
    <property type="entry name" value="ZINC FINGER PROTEIN ZIC AND GLI"/>
    <property type="match status" value="1"/>
</dbReference>
<accession>A0AA38S1M7</accession>
<feature type="domain" description="C2H2-type" evidence="7">
    <location>
        <begin position="306"/>
        <end position="336"/>
    </location>
</feature>
<dbReference type="PANTHER" id="PTHR19818:SF139">
    <property type="entry name" value="PAIR-RULE PROTEIN ODD-PAIRED"/>
    <property type="match status" value="1"/>
</dbReference>
<dbReference type="SMART" id="SM00355">
    <property type="entry name" value="ZnF_C2H2"/>
    <property type="match status" value="10"/>
</dbReference>
<feature type="domain" description="C2H2-type" evidence="7">
    <location>
        <begin position="143"/>
        <end position="172"/>
    </location>
</feature>
<evidence type="ECO:0000256" key="3">
    <source>
        <dbReference type="ARBA" id="ARBA00022771"/>
    </source>
</evidence>
<evidence type="ECO:0000256" key="4">
    <source>
        <dbReference type="ARBA" id="ARBA00022833"/>
    </source>
</evidence>
<evidence type="ECO:0000259" key="7">
    <source>
        <dbReference type="PROSITE" id="PS50157"/>
    </source>
</evidence>
<keyword evidence="2" id="KW-0677">Repeat</keyword>
<feature type="domain" description="C2H2-type" evidence="7">
    <location>
        <begin position="173"/>
        <end position="204"/>
    </location>
</feature>
<dbReference type="EMBL" id="JANBVO010000005">
    <property type="protein sequence ID" value="KAJ9152077.1"/>
    <property type="molecule type" value="Genomic_DNA"/>
</dbReference>
<dbReference type="PROSITE" id="PS00028">
    <property type="entry name" value="ZINC_FINGER_C2H2_1"/>
    <property type="match status" value="7"/>
</dbReference>
<keyword evidence="1" id="KW-0479">Metal-binding</keyword>
<evidence type="ECO:0000256" key="1">
    <source>
        <dbReference type="ARBA" id="ARBA00022723"/>
    </source>
</evidence>
<keyword evidence="3 5" id="KW-0863">Zinc-finger</keyword>
<dbReference type="PROSITE" id="PS50157">
    <property type="entry name" value="ZINC_FINGER_C2H2_2"/>
    <property type="match status" value="5"/>
</dbReference>
<evidence type="ECO:0000256" key="2">
    <source>
        <dbReference type="ARBA" id="ARBA00022737"/>
    </source>
</evidence>
<dbReference type="GO" id="GO:0008270">
    <property type="term" value="F:zinc ion binding"/>
    <property type="evidence" value="ECO:0007669"/>
    <property type="project" value="UniProtKB-KW"/>
</dbReference>
<dbReference type="GO" id="GO:0005634">
    <property type="term" value="C:nucleus"/>
    <property type="evidence" value="ECO:0007669"/>
    <property type="project" value="TreeGrafter"/>
</dbReference>
<dbReference type="GO" id="GO:0000978">
    <property type="term" value="F:RNA polymerase II cis-regulatory region sequence-specific DNA binding"/>
    <property type="evidence" value="ECO:0007669"/>
    <property type="project" value="TreeGrafter"/>
</dbReference>
<feature type="region of interest" description="Disordered" evidence="6">
    <location>
        <begin position="31"/>
        <end position="65"/>
    </location>
</feature>
<dbReference type="InterPro" id="IPR036236">
    <property type="entry name" value="Znf_C2H2_sf"/>
</dbReference>
<dbReference type="AlphaFoldDB" id="A0AA38S1M7"/>
<dbReference type="GO" id="GO:0000981">
    <property type="term" value="F:DNA-binding transcription factor activity, RNA polymerase II-specific"/>
    <property type="evidence" value="ECO:0007669"/>
    <property type="project" value="UniProtKB-ARBA"/>
</dbReference>
<proteinExistence type="predicted"/>
<dbReference type="Proteomes" id="UP001174694">
    <property type="component" value="Unassembled WGS sequence"/>
</dbReference>
<keyword evidence="9" id="KW-1185">Reference proteome</keyword>
<dbReference type="SUPFAM" id="SSF57667">
    <property type="entry name" value="beta-beta-alpha zinc fingers"/>
    <property type="match status" value="4"/>
</dbReference>
<dbReference type="Pfam" id="PF00096">
    <property type="entry name" value="zf-C2H2"/>
    <property type="match status" value="2"/>
</dbReference>
<evidence type="ECO:0000313" key="8">
    <source>
        <dbReference type="EMBL" id="KAJ9152077.1"/>
    </source>
</evidence>
<feature type="domain" description="C2H2-type" evidence="7">
    <location>
        <begin position="112"/>
        <end position="142"/>
    </location>
</feature>
<keyword evidence="4" id="KW-0862">Zinc</keyword>
<dbReference type="InterPro" id="IPR013087">
    <property type="entry name" value="Znf_C2H2_type"/>
</dbReference>
<organism evidence="8 9">
    <name type="scientific">Pleurostoma richardsiae</name>
    <dbReference type="NCBI Taxonomy" id="41990"/>
    <lineage>
        <taxon>Eukaryota</taxon>
        <taxon>Fungi</taxon>
        <taxon>Dikarya</taxon>
        <taxon>Ascomycota</taxon>
        <taxon>Pezizomycotina</taxon>
        <taxon>Sordariomycetes</taxon>
        <taxon>Sordariomycetidae</taxon>
        <taxon>Calosphaeriales</taxon>
        <taxon>Pleurostomataceae</taxon>
        <taxon>Pleurostoma</taxon>
    </lineage>
</organism>
<evidence type="ECO:0000256" key="6">
    <source>
        <dbReference type="SAM" id="MobiDB-lite"/>
    </source>
</evidence>
<name>A0AA38S1M7_9PEZI</name>
<dbReference type="FunFam" id="3.30.160.60:FF:000125">
    <property type="entry name" value="Putative zinc finger protein 143"/>
    <property type="match status" value="1"/>
</dbReference>
<sequence>MKRKAVDCEPQGPAKKQLLVLGQVPLLSPNLTTGGDEFDDGASQYENDDASTSHTDPSVTPHTPLTAISASSRKFPSDLKTIKCTYAGCQKTFNRPARLAAHLRSHTNDRPFKCPHDGCTKDFMESKHLKQHIKGSHEQERNYTCEVEGCGKSFLTGTRLRRHAAVHEGAERFRCRGYNGCNATFRKHSTLARHVRTEHLGEKAFLCTNDDCGAGFDTLGEMKRHVAREHGELRFWCDECGTTAAGGNADGDGPRGFRTQAQLEAHIRKEHVSCIFCETKFTKQGDLEQHVEIYHSTLTVEDRKTVPCAWPGCSKTFTRKSNMTAHLKTAHEGVRYVCGQFDTWASPGLETWNWTEEGCGADFMSKAKLEEHALFVHLGKKRPKAPHQIPDDDGIARELPRNLIDDVSGVAEESRRQVLCSVAGCTARFIRHHDLQAHMQAKHGSVQGGALGAEEDALLALAHGTYSPYLQGSYDSPMDGDAGFGGSDEVGDQFWIGGGRDTPGAFNPGLDEQWARDEAEMMTLIHFDDLVDPRL</sequence>
<evidence type="ECO:0000256" key="5">
    <source>
        <dbReference type="PROSITE-ProRule" id="PRU00042"/>
    </source>
</evidence>
<feature type="domain" description="C2H2-type" evidence="7">
    <location>
        <begin position="82"/>
        <end position="111"/>
    </location>
</feature>
<dbReference type="GO" id="GO:0045944">
    <property type="term" value="P:positive regulation of transcription by RNA polymerase II"/>
    <property type="evidence" value="ECO:0007669"/>
    <property type="project" value="UniProtKB-ARBA"/>
</dbReference>
<dbReference type="InterPro" id="IPR050329">
    <property type="entry name" value="GLI_C2H2-zinc-finger"/>
</dbReference>
<protein>
    <submittedName>
        <fullName evidence="8">Transcription factor iiia-like protein</fullName>
    </submittedName>
</protein>
<gene>
    <name evidence="8" type="ORF">NKR23_g2900</name>
</gene>
<reference evidence="8" key="1">
    <citation type="submission" date="2022-07" db="EMBL/GenBank/DDBJ databases">
        <title>Fungi with potential for degradation of polypropylene.</title>
        <authorList>
            <person name="Gostincar C."/>
        </authorList>
    </citation>
    <scope>NUCLEOTIDE SEQUENCE</scope>
    <source>
        <strain evidence="8">EXF-13308</strain>
    </source>
</reference>